<feature type="compositionally biased region" description="Polar residues" evidence="1">
    <location>
        <begin position="1"/>
        <end position="10"/>
    </location>
</feature>
<evidence type="ECO:0000313" key="3">
    <source>
        <dbReference type="Proteomes" id="UP000027138"/>
    </source>
</evidence>
<reference evidence="2 3" key="1">
    <citation type="journal article" date="2014" name="PLoS ONE">
        <title>Global Analysis of Gene Expression Profiles in Physic Nut (Jatropha curcas L.) Seedlings Exposed to Salt Stress.</title>
        <authorList>
            <person name="Zhang L."/>
            <person name="Zhang C."/>
            <person name="Wu P."/>
            <person name="Chen Y."/>
            <person name="Li M."/>
            <person name="Jiang H."/>
            <person name="Wu G."/>
        </authorList>
    </citation>
    <scope>NUCLEOTIDE SEQUENCE [LARGE SCALE GENOMIC DNA]</scope>
    <source>
        <strain evidence="3">cv. GZQX0401</strain>
        <tissue evidence="2">Young leaves</tissue>
    </source>
</reference>
<feature type="compositionally biased region" description="Polar residues" evidence="1">
    <location>
        <begin position="59"/>
        <end position="76"/>
    </location>
</feature>
<dbReference type="PANTHER" id="PTHR37721">
    <property type="entry name" value="OS05G0464200 PROTEIN"/>
    <property type="match status" value="1"/>
</dbReference>
<sequence length="76" mass="7820">MDSNPSMAQNNKKRTPPIRGQIKAQIFGSLTKSIVSVFSKAGEALKGKRGRDGDGNGGVSPSSCATPPVTTDNSDG</sequence>
<proteinExistence type="predicted"/>
<feature type="compositionally biased region" description="Basic and acidic residues" evidence="1">
    <location>
        <begin position="44"/>
        <end position="54"/>
    </location>
</feature>
<evidence type="ECO:0000256" key="1">
    <source>
        <dbReference type="SAM" id="MobiDB-lite"/>
    </source>
</evidence>
<feature type="region of interest" description="Disordered" evidence="1">
    <location>
        <begin position="1"/>
        <end position="20"/>
    </location>
</feature>
<accession>A0A067L6Q0</accession>
<name>A0A067L6Q0_JATCU</name>
<keyword evidence="3" id="KW-1185">Reference proteome</keyword>
<dbReference type="PANTHER" id="PTHR37721:SF1">
    <property type="entry name" value="OS05G0464200 PROTEIN"/>
    <property type="match status" value="1"/>
</dbReference>
<dbReference type="Proteomes" id="UP000027138">
    <property type="component" value="Unassembled WGS sequence"/>
</dbReference>
<feature type="region of interest" description="Disordered" evidence="1">
    <location>
        <begin position="44"/>
        <end position="76"/>
    </location>
</feature>
<gene>
    <name evidence="2" type="ORF">JCGZ_05608</name>
</gene>
<dbReference type="OrthoDB" id="1729447at2759"/>
<organism evidence="2 3">
    <name type="scientific">Jatropha curcas</name>
    <name type="common">Barbados nut</name>
    <dbReference type="NCBI Taxonomy" id="180498"/>
    <lineage>
        <taxon>Eukaryota</taxon>
        <taxon>Viridiplantae</taxon>
        <taxon>Streptophyta</taxon>
        <taxon>Embryophyta</taxon>
        <taxon>Tracheophyta</taxon>
        <taxon>Spermatophyta</taxon>
        <taxon>Magnoliopsida</taxon>
        <taxon>eudicotyledons</taxon>
        <taxon>Gunneridae</taxon>
        <taxon>Pentapetalae</taxon>
        <taxon>rosids</taxon>
        <taxon>fabids</taxon>
        <taxon>Malpighiales</taxon>
        <taxon>Euphorbiaceae</taxon>
        <taxon>Crotonoideae</taxon>
        <taxon>Jatropheae</taxon>
        <taxon>Jatropha</taxon>
    </lineage>
</organism>
<dbReference type="EMBL" id="KK914256">
    <property type="protein sequence ID" value="KDP44141.1"/>
    <property type="molecule type" value="Genomic_DNA"/>
</dbReference>
<evidence type="ECO:0000313" key="2">
    <source>
        <dbReference type="EMBL" id="KDP44141.1"/>
    </source>
</evidence>
<protein>
    <submittedName>
        <fullName evidence="2">Uncharacterized protein</fullName>
    </submittedName>
</protein>
<dbReference type="AlphaFoldDB" id="A0A067L6Q0"/>